<protein>
    <submittedName>
        <fullName evidence="2">Uncharacterized protein</fullName>
    </submittedName>
</protein>
<proteinExistence type="predicted"/>
<evidence type="ECO:0000256" key="1">
    <source>
        <dbReference type="SAM" id="MobiDB-lite"/>
    </source>
</evidence>
<evidence type="ECO:0000313" key="2">
    <source>
        <dbReference type="EMBL" id="GIO67824.1"/>
    </source>
</evidence>
<sequence length="86" mass="9835">MAVMQKIRRPALAGRSSIQVFPKLTPEGAQNDDQQDKEHQNHSDIAAYARRNDRCSRYWSNRRYGTAAAVSQMMTHTYHPALVYVA</sequence>
<keyword evidence="3" id="KW-1185">Reference proteome</keyword>
<dbReference type="Proteomes" id="UP000680638">
    <property type="component" value="Unassembled WGS sequence"/>
</dbReference>
<evidence type="ECO:0000313" key="3">
    <source>
        <dbReference type="Proteomes" id="UP000680638"/>
    </source>
</evidence>
<organism evidence="2 3">
    <name type="scientific">Paenibacillus cookii</name>
    <dbReference type="NCBI Taxonomy" id="157839"/>
    <lineage>
        <taxon>Bacteria</taxon>
        <taxon>Bacillati</taxon>
        <taxon>Bacillota</taxon>
        <taxon>Bacilli</taxon>
        <taxon>Bacillales</taxon>
        <taxon>Paenibacillaceae</taxon>
        <taxon>Paenibacillus</taxon>
    </lineage>
</organism>
<comment type="caution">
    <text evidence="2">The sequence shown here is derived from an EMBL/GenBank/DDBJ whole genome shotgun (WGS) entry which is preliminary data.</text>
</comment>
<accession>A0ABQ4LX17</accession>
<reference evidence="2 3" key="1">
    <citation type="submission" date="2021-03" db="EMBL/GenBank/DDBJ databases">
        <title>Antimicrobial resistance genes in bacteria isolated from Japanese honey, and their potential for conferring macrolide and lincosamide resistance in the American foulbrood pathogen Paenibacillus larvae.</title>
        <authorList>
            <person name="Okamoto M."/>
            <person name="Kumagai M."/>
            <person name="Kanamori H."/>
            <person name="Takamatsu D."/>
        </authorList>
    </citation>
    <scope>NUCLEOTIDE SEQUENCE [LARGE SCALE GENOMIC DNA]</scope>
    <source>
        <strain evidence="2 3">J21TS3</strain>
    </source>
</reference>
<dbReference type="EMBL" id="BORW01000012">
    <property type="protein sequence ID" value="GIO67824.1"/>
    <property type="molecule type" value="Genomic_DNA"/>
</dbReference>
<name>A0ABQ4LX17_9BACL</name>
<feature type="region of interest" description="Disordered" evidence="1">
    <location>
        <begin position="18"/>
        <end position="44"/>
    </location>
</feature>
<gene>
    <name evidence="2" type="ORF">J21TS3_26450</name>
</gene>